<evidence type="ECO:0000256" key="11">
    <source>
        <dbReference type="ARBA" id="ARBA00081887"/>
    </source>
</evidence>
<keyword evidence="16" id="KW-1185">Reference proteome</keyword>
<comment type="subcellular location">
    <subcellularLocation>
        <location evidence="1">Membrane</location>
        <topology evidence="1">Multi-pass membrane protein</topology>
    </subcellularLocation>
</comment>
<dbReference type="InterPro" id="IPR036938">
    <property type="entry name" value="PAP2/HPO_sf"/>
</dbReference>
<dbReference type="Gene3D" id="1.20.144.10">
    <property type="entry name" value="Phosphatidic acid phosphatase type 2/haloperoxidase"/>
    <property type="match status" value="1"/>
</dbReference>
<feature type="compositionally biased region" description="Low complexity" evidence="12">
    <location>
        <begin position="562"/>
        <end position="571"/>
    </location>
</feature>
<dbReference type="PANTHER" id="PTHR10165:SF14">
    <property type="entry name" value="PHOSPHOLIPID PHOSPHATASE-RELATED PROTEIN TYPE 3"/>
    <property type="match status" value="1"/>
</dbReference>
<dbReference type="AlphaFoldDB" id="A0A3P8V0W7"/>
<protein>
    <recommendedName>
        <fullName evidence="8">Phospholipid phosphatase-related protein type 3</fullName>
    </recommendedName>
    <alternativeName>
        <fullName evidence="9">Inactive phospholipid phosphatase PLPPR3</fullName>
    </alternativeName>
    <alternativeName>
        <fullName evidence="10">Lipid phosphate phosphatase-related protein type 3</fullName>
    </alternativeName>
    <alternativeName>
        <fullName evidence="11">Plasticity-related gene 2 protein</fullName>
    </alternativeName>
</protein>
<feature type="region of interest" description="Disordered" evidence="12">
    <location>
        <begin position="515"/>
        <end position="601"/>
    </location>
</feature>
<evidence type="ECO:0000256" key="9">
    <source>
        <dbReference type="ARBA" id="ARBA00079138"/>
    </source>
</evidence>
<dbReference type="CDD" id="cd03384">
    <property type="entry name" value="PAP2_wunen"/>
    <property type="match status" value="1"/>
</dbReference>
<feature type="compositionally biased region" description="Low complexity" evidence="12">
    <location>
        <begin position="533"/>
        <end position="544"/>
    </location>
</feature>
<feature type="compositionally biased region" description="Basic and acidic residues" evidence="12">
    <location>
        <begin position="309"/>
        <end position="330"/>
    </location>
</feature>
<dbReference type="InParanoid" id="A0A3P8V0W7"/>
<dbReference type="GO" id="GO:0006644">
    <property type="term" value="P:phospholipid metabolic process"/>
    <property type="evidence" value="ECO:0007669"/>
    <property type="project" value="InterPro"/>
</dbReference>
<dbReference type="GO" id="GO:0005886">
    <property type="term" value="C:plasma membrane"/>
    <property type="evidence" value="ECO:0007669"/>
    <property type="project" value="TreeGrafter"/>
</dbReference>
<comment type="similarity">
    <text evidence="2">Belongs to the PA-phosphatase related phosphoesterase family.</text>
</comment>
<feature type="region of interest" description="Disordered" evidence="12">
    <location>
        <begin position="309"/>
        <end position="342"/>
    </location>
</feature>
<dbReference type="Proteomes" id="UP000265120">
    <property type="component" value="Chromosome 1"/>
</dbReference>
<evidence type="ECO:0000313" key="16">
    <source>
        <dbReference type="Proteomes" id="UP000265120"/>
    </source>
</evidence>
<dbReference type="GO" id="GO:0008195">
    <property type="term" value="F:phosphatidate phosphatase activity"/>
    <property type="evidence" value="ECO:0007669"/>
    <property type="project" value="TreeGrafter"/>
</dbReference>
<dbReference type="InterPro" id="IPR000326">
    <property type="entry name" value="PAP2/HPO"/>
</dbReference>
<evidence type="ECO:0000256" key="4">
    <source>
        <dbReference type="ARBA" id="ARBA00022692"/>
    </source>
</evidence>
<keyword evidence="3" id="KW-0597">Phosphoprotein</keyword>
<feature type="transmembrane region" description="Helical" evidence="13">
    <location>
        <begin position="72"/>
        <end position="93"/>
    </location>
</feature>
<evidence type="ECO:0000256" key="12">
    <source>
        <dbReference type="SAM" id="MobiDB-lite"/>
    </source>
</evidence>
<dbReference type="Pfam" id="PF01569">
    <property type="entry name" value="PAP2"/>
    <property type="match status" value="1"/>
</dbReference>
<dbReference type="GeneTree" id="ENSGT00940000160280"/>
<feature type="compositionally biased region" description="Polar residues" evidence="12">
    <location>
        <begin position="796"/>
        <end position="809"/>
    </location>
</feature>
<evidence type="ECO:0000256" key="10">
    <source>
        <dbReference type="ARBA" id="ARBA00081263"/>
    </source>
</evidence>
<proteinExistence type="inferred from homology"/>
<name>A0A3P8V0W7_CYNSE</name>
<evidence type="ECO:0000256" key="6">
    <source>
        <dbReference type="ARBA" id="ARBA00023136"/>
    </source>
</evidence>
<evidence type="ECO:0000256" key="8">
    <source>
        <dbReference type="ARBA" id="ARBA00069374"/>
    </source>
</evidence>
<dbReference type="FunCoup" id="A0A3P8V0W7">
    <property type="interactions" value="805"/>
</dbReference>
<reference evidence="15" key="3">
    <citation type="submission" date="2025-09" db="UniProtKB">
        <authorList>
            <consortium name="Ensembl"/>
        </authorList>
    </citation>
    <scope>IDENTIFICATION</scope>
</reference>
<dbReference type="FunFam" id="1.20.144.10:FF:000014">
    <property type="entry name" value="Phospholipid phosphatase-related protein type 3"/>
    <property type="match status" value="1"/>
</dbReference>
<organism evidence="15 16">
    <name type="scientific">Cynoglossus semilaevis</name>
    <name type="common">Tongue sole</name>
    <dbReference type="NCBI Taxonomy" id="244447"/>
    <lineage>
        <taxon>Eukaryota</taxon>
        <taxon>Metazoa</taxon>
        <taxon>Chordata</taxon>
        <taxon>Craniata</taxon>
        <taxon>Vertebrata</taxon>
        <taxon>Euteleostomi</taxon>
        <taxon>Actinopterygii</taxon>
        <taxon>Neopterygii</taxon>
        <taxon>Teleostei</taxon>
        <taxon>Neoteleostei</taxon>
        <taxon>Acanthomorphata</taxon>
        <taxon>Carangaria</taxon>
        <taxon>Pleuronectiformes</taxon>
        <taxon>Pleuronectoidei</taxon>
        <taxon>Cynoglossidae</taxon>
        <taxon>Cynoglossinae</taxon>
        <taxon>Cynoglossus</taxon>
    </lineage>
</organism>
<feature type="compositionally biased region" description="Basic and acidic residues" evidence="12">
    <location>
        <begin position="438"/>
        <end position="449"/>
    </location>
</feature>
<dbReference type="SUPFAM" id="SSF48317">
    <property type="entry name" value="Acid phosphatase/Vanadium-dependent haloperoxidase"/>
    <property type="match status" value="1"/>
</dbReference>
<sequence>MPSPKNKAKKKPPKDSMTLLPCFYFVELPIVLSSLVSLYFLELTDVLSPAMVGFRCRDRDLSMPYIETGDELIPLLMLLSLAFAGPAASIMMGEGLMYCMQSKLKTCPKSESSINAGGCSFNSFLRRTVRFVGVHVFGLLATALVTDVIQLATGYHAPFFLTVCQPNYTAPGVSCDNNAYITQDICMGKDQYAIMSARKTFPSQHATLSGFAAVYISMYFNASISTTTKLLKPLLVFAFCMAAGLAGLTQITQHRSHPIDVYVGYLIGAGIGVYLAVYAVGNFKASEEDAPSFQKMTPSHHKDGLRVLSQRGHDSLHRKNPRASESREELGMGSGARSKVRREKASLASLKRASADVELLATRGPMGKETMVTFSNTLPRVANGNSPISPSDEPIATQRHMTFHVPFDPQKSRQLVSEWKQRSLELRSQSSRDEEEGIDGRDEGGHGGGEEALDQGMPSSLYPTVQANKGSATPTGARMVVAPPLVHIPEEATRPPPVSPKSAKTRAKWLALTEGGVKEPGPGPIAVSTPRVPNMQPNQPPSQQRVTQVIAMSKQQGPGLMTSSNKTSEGGSSSGGGSNCSESPYYRIPSDRDSCTGSNPGSIAGSGSIVTIDAHAPHHPVVRVSATNGKPWEWRNTISGNMLLTDPVGDKHRGALQRQDNVSHYRDYRTLPVKTDSLCSSSASGSTDREPELPPPPLPNSSSPLPPPPQLSSSPLPPPPPHSSSSPLPHHPHSISSPMPPPPPPHQASSHLHILSHAASSSSSPSFFSLTPTSSPILFSLAPTSSPILSDVPHTATFSPVPSYAPTSSSPFLLSVASTSSPIRLSHAPPFSPILLYPASTSSPVLLQHASPSSPPGFTNGWPRSDVVPHLHPASTSFRLRPQPR</sequence>
<dbReference type="STRING" id="244447.ENSCSEP00000007739"/>
<evidence type="ECO:0000313" key="15">
    <source>
        <dbReference type="Ensembl" id="ENSCSEP00000007739.1"/>
    </source>
</evidence>
<evidence type="ECO:0000256" key="13">
    <source>
        <dbReference type="SAM" id="Phobius"/>
    </source>
</evidence>
<evidence type="ECO:0000259" key="14">
    <source>
        <dbReference type="SMART" id="SM00014"/>
    </source>
</evidence>
<evidence type="ECO:0000256" key="2">
    <source>
        <dbReference type="ARBA" id="ARBA00008816"/>
    </source>
</evidence>
<feature type="domain" description="Phosphatidic acid phosphatase type 2/haloperoxidase" evidence="14">
    <location>
        <begin position="132"/>
        <end position="276"/>
    </location>
</feature>
<feature type="region of interest" description="Disordered" evidence="12">
    <location>
        <begin position="790"/>
        <end position="809"/>
    </location>
</feature>
<feature type="compositionally biased region" description="Polar residues" evidence="12">
    <location>
        <begin position="677"/>
        <end position="686"/>
    </location>
</feature>
<evidence type="ECO:0000256" key="3">
    <source>
        <dbReference type="ARBA" id="ARBA00022553"/>
    </source>
</evidence>
<feature type="region of interest" description="Disordered" evidence="12">
    <location>
        <begin position="676"/>
        <end position="751"/>
    </location>
</feature>
<feature type="compositionally biased region" description="Polar residues" evidence="12">
    <location>
        <begin position="457"/>
        <end position="474"/>
    </location>
</feature>
<dbReference type="GO" id="GO:0046839">
    <property type="term" value="P:phospholipid dephosphorylation"/>
    <property type="evidence" value="ECO:0007669"/>
    <property type="project" value="TreeGrafter"/>
</dbReference>
<accession>A0A3P8V0W7</accession>
<feature type="region of interest" description="Disordered" evidence="12">
    <location>
        <begin position="846"/>
        <end position="866"/>
    </location>
</feature>
<keyword evidence="5 13" id="KW-1133">Transmembrane helix</keyword>
<feature type="region of interest" description="Disordered" evidence="12">
    <location>
        <begin position="423"/>
        <end position="476"/>
    </location>
</feature>
<keyword evidence="7" id="KW-0325">Glycoprotein</keyword>
<evidence type="ECO:0000256" key="5">
    <source>
        <dbReference type="ARBA" id="ARBA00022989"/>
    </source>
</evidence>
<evidence type="ECO:0000256" key="7">
    <source>
        <dbReference type="ARBA" id="ARBA00023180"/>
    </source>
</evidence>
<dbReference type="OMA" id="VGFRCYD"/>
<dbReference type="SMART" id="SM00014">
    <property type="entry name" value="acidPPc"/>
    <property type="match status" value="1"/>
</dbReference>
<feature type="compositionally biased region" description="Pro residues" evidence="12">
    <location>
        <begin position="693"/>
        <end position="722"/>
    </location>
</feature>
<feature type="transmembrane region" description="Helical" evidence="13">
    <location>
        <begin position="261"/>
        <end position="281"/>
    </location>
</feature>
<keyword evidence="6 13" id="KW-0472">Membrane</keyword>
<evidence type="ECO:0000256" key="1">
    <source>
        <dbReference type="ARBA" id="ARBA00004141"/>
    </source>
</evidence>
<dbReference type="PANTHER" id="PTHR10165">
    <property type="entry name" value="LIPID PHOSPHATE PHOSPHATASE"/>
    <property type="match status" value="1"/>
</dbReference>
<dbReference type="Ensembl" id="ENSCSET00000007820.1">
    <property type="protein sequence ID" value="ENSCSEP00000007739.1"/>
    <property type="gene ID" value="ENSCSEG00000004987.1"/>
</dbReference>
<feature type="transmembrane region" description="Helical" evidence="13">
    <location>
        <begin position="21"/>
        <end position="41"/>
    </location>
</feature>
<keyword evidence="4 13" id="KW-0812">Transmembrane</keyword>
<reference evidence="15" key="2">
    <citation type="submission" date="2025-08" db="UniProtKB">
        <authorList>
            <consortium name="Ensembl"/>
        </authorList>
    </citation>
    <scope>IDENTIFICATION</scope>
</reference>
<dbReference type="GO" id="GO:0007165">
    <property type="term" value="P:signal transduction"/>
    <property type="evidence" value="ECO:0007669"/>
    <property type="project" value="TreeGrafter"/>
</dbReference>
<reference evidence="15 16" key="1">
    <citation type="journal article" date="2014" name="Nat. Genet.">
        <title>Whole-genome sequence of a flatfish provides insights into ZW sex chromosome evolution and adaptation to a benthic lifestyle.</title>
        <authorList>
            <person name="Chen S."/>
            <person name="Zhang G."/>
            <person name="Shao C."/>
            <person name="Huang Q."/>
            <person name="Liu G."/>
            <person name="Zhang P."/>
            <person name="Song W."/>
            <person name="An N."/>
            <person name="Chalopin D."/>
            <person name="Volff J.N."/>
            <person name="Hong Y."/>
            <person name="Li Q."/>
            <person name="Sha Z."/>
            <person name="Zhou H."/>
            <person name="Xie M."/>
            <person name="Yu Q."/>
            <person name="Liu Y."/>
            <person name="Xiang H."/>
            <person name="Wang N."/>
            <person name="Wu K."/>
            <person name="Yang C."/>
            <person name="Zhou Q."/>
            <person name="Liao X."/>
            <person name="Yang L."/>
            <person name="Hu Q."/>
            <person name="Zhang J."/>
            <person name="Meng L."/>
            <person name="Jin L."/>
            <person name="Tian Y."/>
            <person name="Lian J."/>
            <person name="Yang J."/>
            <person name="Miao G."/>
            <person name="Liu S."/>
            <person name="Liang Z."/>
            <person name="Yan F."/>
            <person name="Li Y."/>
            <person name="Sun B."/>
            <person name="Zhang H."/>
            <person name="Zhang J."/>
            <person name="Zhu Y."/>
            <person name="Du M."/>
            <person name="Zhao Y."/>
            <person name="Schartl M."/>
            <person name="Tang Q."/>
            <person name="Wang J."/>
        </authorList>
    </citation>
    <scope>NUCLEOTIDE SEQUENCE</scope>
</reference>
<dbReference type="InterPro" id="IPR043216">
    <property type="entry name" value="PAP-like"/>
</dbReference>
<feature type="transmembrane region" description="Helical" evidence="13">
    <location>
        <begin position="230"/>
        <end position="249"/>
    </location>
</feature>